<proteinExistence type="predicted"/>
<keyword evidence="2" id="KW-1185">Reference proteome</keyword>
<name>A0A1G5QSJ5_9GAMM</name>
<gene>
    <name evidence="1" type="ORF">SAMN03097708_02649</name>
</gene>
<sequence>MNNHGGHREHGNMLFNHREHRGKIIEAPKSKKGLLSVLGGFLFKTPCTPWFNPFALFASLRLDPTLRVRGDT</sequence>
<protein>
    <submittedName>
        <fullName evidence="1">Uncharacterized protein</fullName>
    </submittedName>
</protein>
<accession>A0A1G5QSJ5</accession>
<evidence type="ECO:0000313" key="2">
    <source>
        <dbReference type="Proteomes" id="UP000199648"/>
    </source>
</evidence>
<organism evidence="1 2">
    <name type="scientific">Thiohalomonas denitrificans</name>
    <dbReference type="NCBI Taxonomy" id="415747"/>
    <lineage>
        <taxon>Bacteria</taxon>
        <taxon>Pseudomonadati</taxon>
        <taxon>Pseudomonadota</taxon>
        <taxon>Gammaproteobacteria</taxon>
        <taxon>Thiohalomonadales</taxon>
        <taxon>Thiohalomonadaceae</taxon>
        <taxon>Thiohalomonas</taxon>
    </lineage>
</organism>
<dbReference type="STRING" id="415747.SAMN03097708_02649"/>
<dbReference type="Proteomes" id="UP000199648">
    <property type="component" value="Unassembled WGS sequence"/>
</dbReference>
<dbReference type="AlphaFoldDB" id="A0A1G5QSJ5"/>
<evidence type="ECO:0000313" key="1">
    <source>
        <dbReference type="EMBL" id="SCZ64538.1"/>
    </source>
</evidence>
<dbReference type="EMBL" id="FMWD01000008">
    <property type="protein sequence ID" value="SCZ64538.1"/>
    <property type="molecule type" value="Genomic_DNA"/>
</dbReference>
<reference evidence="1 2" key="1">
    <citation type="submission" date="2016-10" db="EMBL/GenBank/DDBJ databases">
        <authorList>
            <person name="de Groot N.N."/>
        </authorList>
    </citation>
    <scope>NUCLEOTIDE SEQUENCE [LARGE SCALE GENOMIC DNA]</scope>
    <source>
        <strain evidence="1 2">HLD2</strain>
    </source>
</reference>